<protein>
    <submittedName>
        <fullName evidence="4">Phage tail tape measure protein</fullName>
    </submittedName>
</protein>
<keyword evidence="1" id="KW-1188">Viral release from host cell</keyword>
<evidence type="ECO:0000313" key="5">
    <source>
        <dbReference type="Proteomes" id="UP000531840"/>
    </source>
</evidence>
<evidence type="ECO:0000256" key="1">
    <source>
        <dbReference type="ARBA" id="ARBA00022612"/>
    </source>
</evidence>
<evidence type="ECO:0000259" key="3">
    <source>
        <dbReference type="Pfam" id="PF10145"/>
    </source>
</evidence>
<dbReference type="PANTHER" id="PTHR37813:SF1">
    <property type="entry name" value="FELS-2 PROPHAGE PROTEIN"/>
    <property type="match status" value="1"/>
</dbReference>
<comment type="caution">
    <text evidence="4">The sequence shown here is derived from an EMBL/GenBank/DDBJ whole genome shotgun (WGS) entry which is preliminary data.</text>
</comment>
<name>A0ABX2T0G7_9BACL</name>
<dbReference type="Pfam" id="PF10145">
    <property type="entry name" value="PhageMin_Tail"/>
    <property type="match status" value="1"/>
</dbReference>
<feature type="transmembrane region" description="Helical" evidence="2">
    <location>
        <begin position="263"/>
        <end position="284"/>
    </location>
</feature>
<dbReference type="RefSeq" id="WP_179940148.1">
    <property type="nucleotide sequence ID" value="NZ_JACBYF010000002.1"/>
</dbReference>
<dbReference type="Proteomes" id="UP000531840">
    <property type="component" value="Unassembled WGS sequence"/>
</dbReference>
<organism evidence="4 5">
    <name type="scientific">Gemelliphila palaticanis</name>
    <dbReference type="NCBI Taxonomy" id="81950"/>
    <lineage>
        <taxon>Bacteria</taxon>
        <taxon>Bacillati</taxon>
        <taxon>Bacillota</taxon>
        <taxon>Bacilli</taxon>
        <taxon>Bacillales</taxon>
        <taxon>Gemellaceae</taxon>
        <taxon>Gemelliphila</taxon>
    </lineage>
</organism>
<feature type="transmembrane region" description="Helical" evidence="2">
    <location>
        <begin position="291"/>
        <end position="309"/>
    </location>
</feature>
<dbReference type="PANTHER" id="PTHR37813">
    <property type="entry name" value="FELS-2 PROPHAGE PROTEIN"/>
    <property type="match status" value="1"/>
</dbReference>
<sequence>MNNVGVAVGEVNTRFKVTGEELQTLSELFIKFSQINETDLNNSIAMSSKIMTQWGIDTKETANVLGLLTQKSQDTGISVDNLMNGVQQYGSVLKEMGLNLVQSINLLSQFEENGVNADQAMMGLKKAVAAYTKDGLSMDEALKKTIESIKTASTETEALKVATSIFGSKGATEMTKAIREGRFSIDDLSKSMSEYKNVVGNTFEATQDGVDKFQVASNNAKLALAQLGEAISDVLGPILQAVADMFGSLASWLSGLNPTVKQFIVIIGLVVAAIGPLLVIFGTLFGAIGNIINGVAAISGAFSAISGVMAGIGGAVLPILGVVAAVVALVAIGSYLKEHWSEIKEFFLRTWQGIKEYFINIWE</sequence>
<keyword evidence="2" id="KW-0812">Transmembrane</keyword>
<accession>A0ABX2T0G7</accession>
<gene>
    <name evidence="4" type="ORF">HZY85_01515</name>
</gene>
<keyword evidence="2" id="KW-1133">Transmembrane helix</keyword>
<feature type="transmembrane region" description="Helical" evidence="2">
    <location>
        <begin position="315"/>
        <end position="336"/>
    </location>
</feature>
<evidence type="ECO:0000313" key="4">
    <source>
        <dbReference type="EMBL" id="NYS46874.1"/>
    </source>
</evidence>
<dbReference type="InterPro" id="IPR010090">
    <property type="entry name" value="Phage_tape_meas"/>
</dbReference>
<dbReference type="NCBIfam" id="TIGR01760">
    <property type="entry name" value="tape_meas_TP901"/>
    <property type="match status" value="1"/>
</dbReference>
<keyword evidence="2" id="KW-0472">Membrane</keyword>
<dbReference type="EMBL" id="JACBYF010000002">
    <property type="protein sequence ID" value="NYS46874.1"/>
    <property type="molecule type" value="Genomic_DNA"/>
</dbReference>
<proteinExistence type="predicted"/>
<evidence type="ECO:0000256" key="2">
    <source>
        <dbReference type="SAM" id="Phobius"/>
    </source>
</evidence>
<keyword evidence="5" id="KW-1185">Reference proteome</keyword>
<feature type="domain" description="Phage tail tape measure protein" evidence="3">
    <location>
        <begin position="17"/>
        <end position="166"/>
    </location>
</feature>
<reference evidence="4 5" key="1">
    <citation type="submission" date="2020-07" db="EMBL/GenBank/DDBJ databases">
        <title>MOT database genomes.</title>
        <authorList>
            <person name="Joseph S."/>
            <person name="Aduse-Opoku J."/>
            <person name="Hashim A."/>
            <person name="Wade W."/>
            <person name="Curtis M."/>
        </authorList>
    </citation>
    <scope>NUCLEOTIDE SEQUENCE [LARGE SCALE GENOMIC DNA]</scope>
    <source>
        <strain evidence="4 5">CIP 106318</strain>
    </source>
</reference>